<dbReference type="EMBL" id="UOFH01000185">
    <property type="protein sequence ID" value="VAW61528.1"/>
    <property type="molecule type" value="Genomic_DNA"/>
</dbReference>
<name>A0A3B0WZU2_9ZZZZ</name>
<dbReference type="PANTHER" id="PTHR30087:SF0">
    <property type="entry name" value="INNER MEMBRANE PROTEIN"/>
    <property type="match status" value="1"/>
</dbReference>
<evidence type="ECO:0000313" key="1">
    <source>
        <dbReference type="EMBL" id="VAW61528.1"/>
    </source>
</evidence>
<dbReference type="Pfam" id="PF04463">
    <property type="entry name" value="2-thiour_desulf"/>
    <property type="match status" value="1"/>
</dbReference>
<protein>
    <submittedName>
        <fullName evidence="1">Uncharacterized protein</fullName>
    </submittedName>
</protein>
<organism evidence="1">
    <name type="scientific">hydrothermal vent metagenome</name>
    <dbReference type="NCBI Taxonomy" id="652676"/>
    <lineage>
        <taxon>unclassified sequences</taxon>
        <taxon>metagenomes</taxon>
        <taxon>ecological metagenomes</taxon>
    </lineage>
</organism>
<dbReference type="PANTHER" id="PTHR30087">
    <property type="entry name" value="INNER MEMBRANE PROTEIN"/>
    <property type="match status" value="1"/>
</dbReference>
<dbReference type="AlphaFoldDB" id="A0A3B0WZU2"/>
<sequence length="155" mass="17757">MRYDAELKQYPQLLHFIQQHFTFIGVCPEVEMGLNVPRPPVQLSGTLNHIKMRGRDDASIDVTDKMQNYCQQRAPQLNSICGYIFKSQSPSCGIKDIPLFDDDKIINVTRGLFANAILQHYPKLPITDEQGLKTSAQCNDFLHRVKQHQQTNNDN</sequence>
<proteinExistence type="predicted"/>
<dbReference type="InterPro" id="IPR007553">
    <property type="entry name" value="2-thiour_desulf"/>
</dbReference>
<accession>A0A3B0WZU2</accession>
<reference evidence="1" key="1">
    <citation type="submission" date="2018-06" db="EMBL/GenBank/DDBJ databases">
        <authorList>
            <person name="Zhirakovskaya E."/>
        </authorList>
    </citation>
    <scope>NUCLEOTIDE SEQUENCE</scope>
</reference>
<gene>
    <name evidence="1" type="ORF">MNBD_GAMMA08-622</name>
</gene>